<reference evidence="4" key="1">
    <citation type="submission" date="2022-10" db="EMBL/GenBank/DDBJ databases">
        <authorList>
            <person name="Chen Y."/>
            <person name="Dougan E. K."/>
            <person name="Chan C."/>
            <person name="Rhodes N."/>
            <person name="Thang M."/>
        </authorList>
    </citation>
    <scope>NUCLEOTIDE SEQUENCE</scope>
</reference>
<evidence type="ECO:0000256" key="3">
    <source>
        <dbReference type="SAM" id="SignalP"/>
    </source>
</evidence>
<keyword evidence="2" id="KW-0812">Transmembrane</keyword>
<dbReference type="EMBL" id="CAMXCT030006733">
    <property type="protein sequence ID" value="CAL4806466.1"/>
    <property type="molecule type" value="Genomic_DNA"/>
</dbReference>
<dbReference type="EMBL" id="CAMXCT010006733">
    <property type="protein sequence ID" value="CAI4019154.1"/>
    <property type="molecule type" value="Genomic_DNA"/>
</dbReference>
<evidence type="ECO:0000256" key="2">
    <source>
        <dbReference type="SAM" id="Phobius"/>
    </source>
</evidence>
<evidence type="ECO:0000256" key="1">
    <source>
        <dbReference type="SAM" id="MobiDB-lite"/>
    </source>
</evidence>
<reference evidence="5" key="2">
    <citation type="submission" date="2024-04" db="EMBL/GenBank/DDBJ databases">
        <authorList>
            <person name="Chen Y."/>
            <person name="Shah S."/>
            <person name="Dougan E. K."/>
            <person name="Thang M."/>
            <person name="Chan C."/>
        </authorList>
    </citation>
    <scope>NUCLEOTIDE SEQUENCE [LARGE SCALE GENOMIC DNA]</scope>
</reference>
<keyword evidence="2" id="KW-0472">Membrane</keyword>
<feature type="region of interest" description="Disordered" evidence="1">
    <location>
        <begin position="253"/>
        <end position="304"/>
    </location>
</feature>
<comment type="caution">
    <text evidence="4">The sequence shown here is derived from an EMBL/GenBank/DDBJ whole genome shotgun (WGS) entry which is preliminary data.</text>
</comment>
<dbReference type="Proteomes" id="UP001152797">
    <property type="component" value="Unassembled WGS sequence"/>
</dbReference>
<keyword evidence="2" id="KW-1133">Transmembrane helix</keyword>
<dbReference type="AlphaFoldDB" id="A0A9P1GQF0"/>
<keyword evidence="6" id="KW-1185">Reference proteome</keyword>
<keyword evidence="3" id="KW-0732">Signal</keyword>
<evidence type="ECO:0000313" key="6">
    <source>
        <dbReference type="Proteomes" id="UP001152797"/>
    </source>
</evidence>
<evidence type="ECO:0000313" key="4">
    <source>
        <dbReference type="EMBL" id="CAI4019154.1"/>
    </source>
</evidence>
<dbReference type="EMBL" id="CAMXCT020006733">
    <property type="protein sequence ID" value="CAL1172529.1"/>
    <property type="molecule type" value="Genomic_DNA"/>
</dbReference>
<accession>A0A9P1GQF0</accession>
<name>A0A9P1GQF0_9DINO</name>
<proteinExistence type="predicted"/>
<dbReference type="OrthoDB" id="437746at2759"/>
<feature type="compositionally biased region" description="Polar residues" evidence="1">
    <location>
        <begin position="376"/>
        <end position="388"/>
    </location>
</feature>
<organism evidence="4">
    <name type="scientific">Cladocopium goreaui</name>
    <dbReference type="NCBI Taxonomy" id="2562237"/>
    <lineage>
        <taxon>Eukaryota</taxon>
        <taxon>Sar</taxon>
        <taxon>Alveolata</taxon>
        <taxon>Dinophyceae</taxon>
        <taxon>Suessiales</taxon>
        <taxon>Symbiodiniaceae</taxon>
        <taxon>Cladocopium</taxon>
    </lineage>
</organism>
<feature type="transmembrane region" description="Helical" evidence="2">
    <location>
        <begin position="197"/>
        <end position="221"/>
    </location>
</feature>
<feature type="region of interest" description="Disordered" evidence="1">
    <location>
        <begin position="326"/>
        <end position="405"/>
    </location>
</feature>
<feature type="compositionally biased region" description="Polar residues" evidence="1">
    <location>
        <begin position="266"/>
        <end position="304"/>
    </location>
</feature>
<evidence type="ECO:0000313" key="5">
    <source>
        <dbReference type="EMBL" id="CAL1172529.1"/>
    </source>
</evidence>
<feature type="chain" id="PRO_5043273043" evidence="3">
    <location>
        <begin position="17"/>
        <end position="405"/>
    </location>
</feature>
<protein>
    <submittedName>
        <fullName evidence="4">Uncharacterized protein</fullName>
    </submittedName>
</protein>
<feature type="compositionally biased region" description="Low complexity" evidence="1">
    <location>
        <begin position="142"/>
        <end position="160"/>
    </location>
</feature>
<feature type="signal peptide" evidence="3">
    <location>
        <begin position="1"/>
        <end position="16"/>
    </location>
</feature>
<sequence>MLGVKLTLLMAMGVMGGSPLRRLRVATRQLQWNGDSNEKVVPQCKAGYNDVSGGSAFYWSCAFHCEGGPYYATEGCICACLTPEQETAWRGMVTTLPASPFSPADEAARRPGEILVTPPPATTRRPFDPVSEIPVGEIDGESPSGSGSSSSGGSPSSSSSGSGGSSGSALPPGFSLATPTAAPKAQVIHNKALDMNVVVIAVIAACGIAGVTLIFVICFNCRSMASIFRKNEQVEKPKFAMAPVLRLHADPGASNSPCCDVEAPSSRASSKMSTNSGTSGPFPNSRRSSKASTGSYQPQKDTSSLLKLPRTDWLDVAGTSVESLSSWAREHRPSLQPPSAFPGRGRSSSRTSAGSQISQEQTLQAPRGRSSSRSSAVSQDRGTQSITSLADFKRKVSKVQPVAVQ</sequence>
<gene>
    <name evidence="4" type="ORF">C1SCF055_LOCUS43670</name>
</gene>
<feature type="compositionally biased region" description="Low complexity" evidence="1">
    <location>
        <begin position="343"/>
        <end position="355"/>
    </location>
</feature>
<feature type="region of interest" description="Disordered" evidence="1">
    <location>
        <begin position="100"/>
        <end position="172"/>
    </location>
</feature>